<evidence type="ECO:0000259" key="7">
    <source>
        <dbReference type="Pfam" id="PF07731"/>
    </source>
</evidence>
<comment type="similarity">
    <text evidence="1">Belongs to the multicopper oxidase family.</text>
</comment>
<dbReference type="GO" id="GO:0016491">
    <property type="term" value="F:oxidoreductase activity"/>
    <property type="evidence" value="ECO:0007669"/>
    <property type="project" value="UniProtKB-KW"/>
</dbReference>
<keyword evidence="5" id="KW-1133">Transmembrane helix</keyword>
<evidence type="ECO:0000313" key="9">
    <source>
        <dbReference type="EMBL" id="KAF4968012.1"/>
    </source>
</evidence>
<dbReference type="PANTHER" id="PTHR11709">
    <property type="entry name" value="MULTI-COPPER OXIDASE"/>
    <property type="match status" value="1"/>
</dbReference>
<reference evidence="9" key="2">
    <citation type="submission" date="2020-05" db="EMBL/GenBank/DDBJ databases">
        <authorList>
            <person name="Kim H.-S."/>
            <person name="Proctor R.H."/>
            <person name="Brown D.W."/>
        </authorList>
    </citation>
    <scope>NUCLEOTIDE SEQUENCE</scope>
    <source>
        <strain evidence="9">NRRL 20472</strain>
    </source>
</reference>
<keyword evidence="2" id="KW-0479">Metal-binding</keyword>
<dbReference type="PROSITE" id="PS00079">
    <property type="entry name" value="MULTICOPPER_OXIDASE1"/>
    <property type="match status" value="1"/>
</dbReference>
<keyword evidence="10" id="KW-1185">Reference proteome</keyword>
<dbReference type="Pfam" id="PF00394">
    <property type="entry name" value="Cu-oxidase"/>
    <property type="match status" value="1"/>
</dbReference>
<evidence type="ECO:0000256" key="2">
    <source>
        <dbReference type="ARBA" id="ARBA00022723"/>
    </source>
</evidence>
<keyword evidence="5" id="KW-0812">Transmembrane</keyword>
<dbReference type="InterPro" id="IPR011707">
    <property type="entry name" value="Cu-oxidase-like_N"/>
</dbReference>
<evidence type="ECO:0000259" key="8">
    <source>
        <dbReference type="Pfam" id="PF07732"/>
    </source>
</evidence>
<proteinExistence type="inferred from homology"/>
<evidence type="ECO:0000256" key="3">
    <source>
        <dbReference type="ARBA" id="ARBA00023002"/>
    </source>
</evidence>
<feature type="transmembrane region" description="Helical" evidence="5">
    <location>
        <begin position="27"/>
        <end position="50"/>
    </location>
</feature>
<reference evidence="9" key="1">
    <citation type="journal article" date="2020" name="BMC Genomics">
        <title>Correction to: Identification and distribution of gene clusters required for synthesis of sphingolipid metabolism inhibitors in diverse species of the filamentous fungus Fusarium.</title>
        <authorList>
            <person name="Kim H.S."/>
            <person name="Lohmar J.M."/>
            <person name="Busman M."/>
            <person name="Brown D.W."/>
            <person name="Naumann T.A."/>
            <person name="Divon H.H."/>
            <person name="Lysoe E."/>
            <person name="Uhlig S."/>
            <person name="Proctor R.H."/>
        </authorList>
    </citation>
    <scope>NUCLEOTIDE SEQUENCE</scope>
    <source>
        <strain evidence="9">NRRL 20472</strain>
    </source>
</reference>
<evidence type="ECO:0000256" key="1">
    <source>
        <dbReference type="ARBA" id="ARBA00010609"/>
    </source>
</evidence>
<name>A0A8H4XAJ7_9HYPO</name>
<comment type="caution">
    <text evidence="9">The sequence shown here is derived from an EMBL/GenBank/DDBJ whole genome shotgun (WGS) entry which is preliminary data.</text>
</comment>
<feature type="domain" description="Plastocyanin-like" evidence="6">
    <location>
        <begin position="246"/>
        <end position="385"/>
    </location>
</feature>
<sequence>MADMQPVEPADSREFKPQPRENKQWSLFTRCLFVAACLLTLLTTVDFILLQFTQQQHQQSSQQPEHDQSGITITSASISASKTSTSVQETNEAAIAPPEQFRLSYDFTSQAEPTIRSYVFNISRGLASPGRYNKSMIIVNGQTPGPLIEANVGDTIRVKVNNLMPNESTTIHWHGIDQRNTVWMDGVFGITQCGIPPGETFTYEFDIIDQRGTFWYHSHLSLQNTDGLYGPLIIHDPDEKVRDVDEDNIVMVGDLYHQPAEELLSQYLSPSPPWSPGMPGMEPLADNVLINGRHRYDDGNLDVSVENYPSSLRVDRKATVRLRIINHGTFLPFWFSVDNHTLEVVEMDGVEIEPLPATRVFLYPGQRYSVILTANQTNGNYLMHAVAARECFDPMVDSFYPPTSNLAQVRFQATEVLSYGTTPDNSPPIGVPWNHTDSASMVPWVEECLDLPFDLPQPLRPKGAYQVGEKNHHFFEYQMVLQDGAYYTIVNKTNYVPLPDDAALWRVLPTNTISAKTGSERETWNFGPRQQVLVSPDPNTAAQIVINSREMMAHPWHLHGTAPPTRLAPCI</sequence>
<feature type="domain" description="Plastocyanin-like" evidence="8">
    <location>
        <begin position="127"/>
        <end position="238"/>
    </location>
</feature>
<gene>
    <name evidence="9" type="ORF">FSARC_4573</name>
</gene>
<evidence type="ECO:0000256" key="4">
    <source>
        <dbReference type="ARBA" id="ARBA00023008"/>
    </source>
</evidence>
<dbReference type="FunFam" id="2.60.40.420:FF:000045">
    <property type="entry name" value="Laccase 2"/>
    <property type="match status" value="1"/>
</dbReference>
<dbReference type="InterPro" id="IPR001117">
    <property type="entry name" value="Cu-oxidase_2nd"/>
</dbReference>
<dbReference type="Proteomes" id="UP000622797">
    <property type="component" value="Unassembled WGS sequence"/>
</dbReference>
<evidence type="ECO:0000313" key="10">
    <source>
        <dbReference type="Proteomes" id="UP000622797"/>
    </source>
</evidence>
<dbReference type="AlphaFoldDB" id="A0A8H4XAJ7"/>
<feature type="domain" description="Plastocyanin-like" evidence="7">
    <location>
        <begin position="525"/>
        <end position="561"/>
    </location>
</feature>
<evidence type="ECO:0008006" key="11">
    <source>
        <dbReference type="Google" id="ProtNLM"/>
    </source>
</evidence>
<dbReference type="Pfam" id="PF07731">
    <property type="entry name" value="Cu-oxidase_2"/>
    <property type="match status" value="1"/>
</dbReference>
<keyword evidence="4" id="KW-0186">Copper</keyword>
<organism evidence="9 10">
    <name type="scientific">Fusarium sarcochroum</name>
    <dbReference type="NCBI Taxonomy" id="1208366"/>
    <lineage>
        <taxon>Eukaryota</taxon>
        <taxon>Fungi</taxon>
        <taxon>Dikarya</taxon>
        <taxon>Ascomycota</taxon>
        <taxon>Pezizomycotina</taxon>
        <taxon>Sordariomycetes</taxon>
        <taxon>Hypocreomycetidae</taxon>
        <taxon>Hypocreales</taxon>
        <taxon>Nectriaceae</taxon>
        <taxon>Fusarium</taxon>
        <taxon>Fusarium lateritium species complex</taxon>
    </lineage>
</organism>
<dbReference type="SUPFAM" id="SSF49503">
    <property type="entry name" value="Cupredoxins"/>
    <property type="match status" value="2"/>
</dbReference>
<dbReference type="InterPro" id="IPR011706">
    <property type="entry name" value="Cu-oxidase_C"/>
</dbReference>
<dbReference type="InterPro" id="IPR045087">
    <property type="entry name" value="Cu-oxidase_fam"/>
</dbReference>
<dbReference type="InterPro" id="IPR033138">
    <property type="entry name" value="Cu_oxidase_CS"/>
</dbReference>
<dbReference type="Gene3D" id="2.60.40.420">
    <property type="entry name" value="Cupredoxins - blue copper proteins"/>
    <property type="match status" value="3"/>
</dbReference>
<dbReference type="EMBL" id="JABEXW010000212">
    <property type="protein sequence ID" value="KAF4968012.1"/>
    <property type="molecule type" value="Genomic_DNA"/>
</dbReference>
<dbReference type="InterPro" id="IPR008972">
    <property type="entry name" value="Cupredoxin"/>
</dbReference>
<dbReference type="Pfam" id="PF07732">
    <property type="entry name" value="Cu-oxidase_3"/>
    <property type="match status" value="1"/>
</dbReference>
<evidence type="ECO:0000256" key="5">
    <source>
        <dbReference type="SAM" id="Phobius"/>
    </source>
</evidence>
<keyword evidence="5" id="KW-0472">Membrane</keyword>
<keyword evidence="3" id="KW-0560">Oxidoreductase</keyword>
<dbReference type="CDD" id="cd04205">
    <property type="entry name" value="CuRO_2_LCC_like"/>
    <property type="match status" value="1"/>
</dbReference>
<accession>A0A8H4XAJ7</accession>
<dbReference type="PANTHER" id="PTHR11709:SF414">
    <property type="entry name" value="ADR239WP"/>
    <property type="match status" value="1"/>
</dbReference>
<dbReference type="CDD" id="cd13857">
    <property type="entry name" value="CuRO_1_Diphenol_Ox"/>
    <property type="match status" value="1"/>
</dbReference>
<evidence type="ECO:0000259" key="6">
    <source>
        <dbReference type="Pfam" id="PF00394"/>
    </source>
</evidence>
<protein>
    <recommendedName>
        <fullName evidence="11">Multicopper oxidase</fullName>
    </recommendedName>
</protein>
<dbReference type="GO" id="GO:0005507">
    <property type="term" value="F:copper ion binding"/>
    <property type="evidence" value="ECO:0007669"/>
    <property type="project" value="InterPro"/>
</dbReference>
<dbReference type="OrthoDB" id="10255118at2759"/>